<evidence type="ECO:0000259" key="1">
    <source>
        <dbReference type="PROSITE" id="PS51733"/>
    </source>
</evidence>
<dbReference type="CDD" id="cd16443">
    <property type="entry name" value="LplA"/>
    <property type="match status" value="1"/>
</dbReference>
<reference evidence="2" key="1">
    <citation type="submission" date="2008-06" db="EMBL/GenBank/DDBJ databases">
        <title>Complete sequence of Chlorobaculum parvum NCIB 8327.</title>
        <authorList>
            <consortium name="US DOE Joint Genome Institute"/>
            <person name="Lucas S."/>
            <person name="Copeland A."/>
            <person name="Lapidus A."/>
            <person name="Glavina del Rio T."/>
            <person name="Dalin E."/>
            <person name="Tice H."/>
            <person name="Bruce D."/>
            <person name="Goodwin L."/>
            <person name="Pitluck S."/>
            <person name="Schmutz J."/>
            <person name="Larimer F."/>
            <person name="Land M."/>
            <person name="Hauser L."/>
            <person name="Kyrpides N."/>
            <person name="Mikhailova N."/>
            <person name="Zhao F."/>
            <person name="Li T."/>
            <person name="Liu Z."/>
            <person name="Overmann J."/>
            <person name="Bryant D.A."/>
            <person name="Richardson P."/>
        </authorList>
    </citation>
    <scope>NUCLEOTIDE SEQUENCE [LARGE SCALE GENOMIC DNA]</scope>
    <source>
        <strain evidence="2">NCIB 8327</strain>
    </source>
</reference>
<dbReference type="SUPFAM" id="SSF55681">
    <property type="entry name" value="Class II aaRS and biotin synthetases"/>
    <property type="match status" value="1"/>
</dbReference>
<dbReference type="EMBL" id="CP001099">
    <property type="protein sequence ID" value="ACF11230.1"/>
    <property type="molecule type" value="Genomic_DNA"/>
</dbReference>
<dbReference type="KEGG" id="cpc:Cpar_0814"/>
<feature type="domain" description="BPL/LPL catalytic" evidence="1">
    <location>
        <begin position="21"/>
        <end position="212"/>
    </location>
</feature>
<dbReference type="InterPro" id="IPR004143">
    <property type="entry name" value="BPL_LPL_catalytic"/>
</dbReference>
<organism evidence="2 3">
    <name type="scientific">Chlorobaculum parvum (strain DSM 263 / NCIMB 8327)</name>
    <name type="common">Chlorobium vibrioforme subsp. thiosulfatophilum</name>
    <dbReference type="NCBI Taxonomy" id="517417"/>
    <lineage>
        <taxon>Bacteria</taxon>
        <taxon>Pseudomonadati</taxon>
        <taxon>Chlorobiota</taxon>
        <taxon>Chlorobiia</taxon>
        <taxon>Chlorobiales</taxon>
        <taxon>Chlorobiaceae</taxon>
        <taxon>Chlorobaculum</taxon>
    </lineage>
</organism>
<proteinExistence type="predicted"/>
<dbReference type="GO" id="GO:0016874">
    <property type="term" value="F:ligase activity"/>
    <property type="evidence" value="ECO:0007669"/>
    <property type="project" value="UniProtKB-KW"/>
</dbReference>
<accession>B3QMS7</accession>
<dbReference type="eggNOG" id="COG0095">
    <property type="taxonomic scope" value="Bacteria"/>
</dbReference>
<dbReference type="PANTHER" id="PTHR43679">
    <property type="entry name" value="OCTANOYLTRANSFERASE LIPM-RELATED"/>
    <property type="match status" value="1"/>
</dbReference>
<dbReference type="HOGENOM" id="CLU_022986_5_0_10"/>
<dbReference type="Pfam" id="PF21948">
    <property type="entry name" value="LplA-B_cat"/>
    <property type="match status" value="1"/>
</dbReference>
<dbReference type="PROSITE" id="PS51733">
    <property type="entry name" value="BPL_LPL_CATALYTIC"/>
    <property type="match status" value="1"/>
</dbReference>
<gene>
    <name evidence="2" type="ordered locus">Cpar_0814</name>
</gene>
<dbReference type="RefSeq" id="WP_012502063.1">
    <property type="nucleotide sequence ID" value="NC_011027.1"/>
</dbReference>
<sequence length="246" mass="27076">MELDLWLMQAMADDSFQRLFGANGCLWRFYSWSPSAISLGKNQNPEEIDRERCRADGVDVVVRPTGGRAVFHADELTYSFFAATELPNETIYRMVHETLQQALAGVGVEAEFCRTQPDFRARYASADSVSCFTASARYELQVDGRKLVGSAQRRHGNVILQHGSLPLSSRHRQISRYLAGASRELVEAVDAGMAEKTASLDEFTDAGYAELVPLIVSAAGTSAEEGARVLSQDDLERFGVSQVSIT</sequence>
<dbReference type="AlphaFoldDB" id="B3QMS7"/>
<dbReference type="STRING" id="517417.Cpar_0814"/>
<evidence type="ECO:0000313" key="3">
    <source>
        <dbReference type="Proteomes" id="UP000008811"/>
    </source>
</evidence>
<keyword evidence="3" id="KW-1185">Reference proteome</keyword>
<dbReference type="Proteomes" id="UP000008811">
    <property type="component" value="Chromosome"/>
</dbReference>
<keyword evidence="2" id="KW-0436">Ligase</keyword>
<dbReference type="InterPro" id="IPR050664">
    <property type="entry name" value="Octanoyltrans_LipM/LipL"/>
</dbReference>
<dbReference type="InterPro" id="IPR045864">
    <property type="entry name" value="aa-tRNA-synth_II/BPL/LPL"/>
</dbReference>
<dbReference type="Gene3D" id="3.30.930.10">
    <property type="entry name" value="Bira Bifunctional Protein, Domain 2"/>
    <property type="match status" value="1"/>
</dbReference>
<name>B3QMS7_CHLP8</name>
<protein>
    <submittedName>
        <fullName evidence="2">Biotin/lipoate A/B protein ligase</fullName>
    </submittedName>
</protein>
<evidence type="ECO:0000313" key="2">
    <source>
        <dbReference type="EMBL" id="ACF11230.1"/>
    </source>
</evidence>
<dbReference type="PANTHER" id="PTHR43679:SF2">
    <property type="entry name" value="OCTANOYL-[GCVH]:PROTEIN N-OCTANOYLTRANSFERASE"/>
    <property type="match status" value="1"/>
</dbReference>